<proteinExistence type="predicted"/>
<organism evidence="2">
    <name type="scientific">uncultured Caudovirales phage</name>
    <dbReference type="NCBI Taxonomy" id="2100421"/>
    <lineage>
        <taxon>Viruses</taxon>
        <taxon>Duplodnaviria</taxon>
        <taxon>Heunggongvirae</taxon>
        <taxon>Uroviricota</taxon>
        <taxon>Caudoviricetes</taxon>
        <taxon>Peduoviridae</taxon>
        <taxon>Maltschvirus</taxon>
        <taxon>Maltschvirus maltsch</taxon>
    </lineage>
</organism>
<feature type="transmembrane region" description="Helical" evidence="1">
    <location>
        <begin position="6"/>
        <end position="25"/>
    </location>
</feature>
<sequence>MDSTQLFALASSICTVIALAGTIIGKLMQGHTTKLVADLTKEYLSELKPNHGSSLRDDVNAIRSEITDLRVDVATLEGKFDQHIKENI</sequence>
<keyword evidence="1" id="KW-0472">Membrane</keyword>
<keyword evidence="1" id="KW-1133">Transmembrane helix</keyword>
<reference evidence="2" key="1">
    <citation type="submission" date="2020-04" db="EMBL/GenBank/DDBJ databases">
        <authorList>
            <person name="Chiriac C."/>
            <person name="Salcher M."/>
            <person name="Ghai R."/>
            <person name="Kavagutti S V."/>
        </authorList>
    </citation>
    <scope>NUCLEOTIDE SEQUENCE</scope>
</reference>
<dbReference type="EMBL" id="LR796236">
    <property type="protein sequence ID" value="CAB4129782.1"/>
    <property type="molecule type" value="Genomic_DNA"/>
</dbReference>
<name>A0A6J5L8L5_9CAUD</name>
<accession>A0A6J5L8L5</accession>
<evidence type="ECO:0000256" key="1">
    <source>
        <dbReference type="SAM" id="Phobius"/>
    </source>
</evidence>
<protein>
    <submittedName>
        <fullName evidence="2">Uncharacterized protein</fullName>
    </submittedName>
</protein>
<gene>
    <name evidence="2" type="ORF">UFOVP115_119</name>
</gene>
<keyword evidence="1" id="KW-0812">Transmembrane</keyword>
<evidence type="ECO:0000313" key="2">
    <source>
        <dbReference type="EMBL" id="CAB4129782.1"/>
    </source>
</evidence>